<dbReference type="AlphaFoldDB" id="A0A934RMQ6"/>
<reference evidence="3" key="1">
    <citation type="submission" date="2021-01" db="EMBL/GenBank/DDBJ databases">
        <title>Modified the classification status of verrucomicrobia.</title>
        <authorList>
            <person name="Feng X."/>
        </authorList>
    </citation>
    <scope>NUCLEOTIDE SEQUENCE</scope>
    <source>
        <strain evidence="3">KCTC 12986</strain>
    </source>
</reference>
<name>A0A934RMQ6_9BACT</name>
<proteinExistence type="predicted"/>
<dbReference type="RefSeq" id="WP_200391675.1">
    <property type="nucleotide sequence ID" value="NZ_JAENIO010000020.1"/>
</dbReference>
<feature type="transmembrane region" description="Helical" evidence="2">
    <location>
        <begin position="176"/>
        <end position="194"/>
    </location>
</feature>
<organism evidence="3 4">
    <name type="scientific">Roseibacillus ishigakijimensis</name>
    <dbReference type="NCBI Taxonomy" id="454146"/>
    <lineage>
        <taxon>Bacteria</taxon>
        <taxon>Pseudomonadati</taxon>
        <taxon>Verrucomicrobiota</taxon>
        <taxon>Verrucomicrobiia</taxon>
        <taxon>Verrucomicrobiales</taxon>
        <taxon>Verrucomicrobiaceae</taxon>
        <taxon>Roseibacillus</taxon>
    </lineage>
</organism>
<protein>
    <submittedName>
        <fullName evidence="3">Uncharacterized protein</fullName>
    </submittedName>
</protein>
<accession>A0A934RMQ6</accession>
<evidence type="ECO:0000256" key="1">
    <source>
        <dbReference type="SAM" id="MobiDB-lite"/>
    </source>
</evidence>
<gene>
    <name evidence="3" type="ORF">JIN78_09225</name>
</gene>
<dbReference type="Gene3D" id="1.20.58.70">
    <property type="match status" value="1"/>
</dbReference>
<evidence type="ECO:0000313" key="4">
    <source>
        <dbReference type="Proteomes" id="UP000604083"/>
    </source>
</evidence>
<dbReference type="Proteomes" id="UP000604083">
    <property type="component" value="Unassembled WGS sequence"/>
</dbReference>
<sequence>MSTQRKQHLNVGSAAKAPQPGTGDEYNRQLQQAESQLEKLQRQREEIERKRQEAEEITHQRQDFIDGQIELLERLDHSVQAIDREIYDSRQELKELEEARKTFANHMQTLQGIDPRKWRKTKLAEDLQDAMDTLENCEADYEELSAHLGEGRRRGLFSSRPSGKSDSFTETLRQGLAFNLPIIVLATIALLIYVNR</sequence>
<comment type="caution">
    <text evidence="3">The sequence shown here is derived from an EMBL/GenBank/DDBJ whole genome shotgun (WGS) entry which is preliminary data.</text>
</comment>
<feature type="compositionally biased region" description="Basic and acidic residues" evidence="1">
    <location>
        <begin position="36"/>
        <end position="58"/>
    </location>
</feature>
<keyword evidence="2" id="KW-1133">Transmembrane helix</keyword>
<evidence type="ECO:0000313" key="3">
    <source>
        <dbReference type="EMBL" id="MBK1834239.1"/>
    </source>
</evidence>
<keyword evidence="2" id="KW-0812">Transmembrane</keyword>
<evidence type="ECO:0000256" key="2">
    <source>
        <dbReference type="SAM" id="Phobius"/>
    </source>
</evidence>
<dbReference type="EMBL" id="JAENIO010000020">
    <property type="protein sequence ID" value="MBK1834239.1"/>
    <property type="molecule type" value="Genomic_DNA"/>
</dbReference>
<keyword evidence="2" id="KW-0472">Membrane</keyword>
<feature type="region of interest" description="Disordered" evidence="1">
    <location>
        <begin position="1"/>
        <end position="58"/>
    </location>
</feature>
<keyword evidence="4" id="KW-1185">Reference proteome</keyword>